<feature type="compositionally biased region" description="Low complexity" evidence="4">
    <location>
        <begin position="465"/>
        <end position="477"/>
    </location>
</feature>
<evidence type="ECO:0000313" key="5">
    <source>
        <dbReference type="EMBL" id="MBP2704305.1"/>
    </source>
</evidence>
<evidence type="ECO:0000256" key="1">
    <source>
        <dbReference type="ARBA" id="ARBA00023015"/>
    </source>
</evidence>
<feature type="compositionally biased region" description="Gly residues" evidence="4">
    <location>
        <begin position="126"/>
        <end position="135"/>
    </location>
</feature>
<dbReference type="Gene3D" id="1.10.1740.10">
    <property type="match status" value="1"/>
</dbReference>
<keyword evidence="6" id="KW-1185">Reference proteome</keyword>
<dbReference type="EMBL" id="JAFCNB010000005">
    <property type="protein sequence ID" value="MBP2704305.1"/>
    <property type="molecule type" value="Genomic_DNA"/>
</dbReference>
<feature type="compositionally biased region" description="Low complexity" evidence="4">
    <location>
        <begin position="91"/>
        <end position="114"/>
    </location>
</feature>
<feature type="compositionally biased region" description="Pro residues" evidence="4">
    <location>
        <begin position="482"/>
        <end position="500"/>
    </location>
</feature>
<keyword evidence="3" id="KW-0804">Transcription</keyword>
<dbReference type="PANTHER" id="PTHR43133:SF51">
    <property type="entry name" value="RNA POLYMERASE SIGMA FACTOR"/>
    <property type="match status" value="1"/>
</dbReference>
<feature type="compositionally biased region" description="Pro residues" evidence="4">
    <location>
        <begin position="413"/>
        <end position="429"/>
    </location>
</feature>
<keyword evidence="1" id="KW-0805">Transcription regulation</keyword>
<evidence type="ECO:0000256" key="2">
    <source>
        <dbReference type="ARBA" id="ARBA00023082"/>
    </source>
</evidence>
<dbReference type="Gene3D" id="1.10.10.10">
    <property type="entry name" value="Winged helix-like DNA-binding domain superfamily/Winged helix DNA-binding domain"/>
    <property type="match status" value="1"/>
</dbReference>
<evidence type="ECO:0000256" key="3">
    <source>
        <dbReference type="ARBA" id="ARBA00023163"/>
    </source>
</evidence>
<feature type="compositionally biased region" description="Basic and acidic residues" evidence="4">
    <location>
        <begin position="559"/>
        <end position="577"/>
    </location>
</feature>
<accession>A0A941AHP0</accession>
<dbReference type="AlphaFoldDB" id="A0A941AHP0"/>
<comment type="caution">
    <text evidence="5">The sequence shown here is derived from an EMBL/GenBank/DDBJ whole genome shotgun (WGS) entry which is preliminary data.</text>
</comment>
<feature type="compositionally biased region" description="Basic and acidic residues" evidence="4">
    <location>
        <begin position="625"/>
        <end position="661"/>
    </location>
</feature>
<organism evidence="5 6">
    <name type="scientific">Microbispora oryzae</name>
    <dbReference type="NCBI Taxonomy" id="2806554"/>
    <lineage>
        <taxon>Bacteria</taxon>
        <taxon>Bacillati</taxon>
        <taxon>Actinomycetota</taxon>
        <taxon>Actinomycetes</taxon>
        <taxon>Streptosporangiales</taxon>
        <taxon>Streptosporangiaceae</taxon>
        <taxon>Microbispora</taxon>
    </lineage>
</organism>
<reference evidence="5" key="1">
    <citation type="submission" date="2021-02" db="EMBL/GenBank/DDBJ databases">
        <title>Draft genome sequence of Microbispora sp. RL4-1S isolated from rice leaves in Thailand.</title>
        <authorList>
            <person name="Muangham S."/>
            <person name="Duangmal K."/>
        </authorList>
    </citation>
    <scope>NUCLEOTIDE SEQUENCE</scope>
    <source>
        <strain evidence="5">RL4-1S</strain>
    </source>
</reference>
<dbReference type="Proteomes" id="UP000674234">
    <property type="component" value="Unassembled WGS sequence"/>
</dbReference>
<proteinExistence type="predicted"/>
<feature type="compositionally biased region" description="Basic and acidic residues" evidence="4">
    <location>
        <begin position="671"/>
        <end position="684"/>
    </location>
</feature>
<gene>
    <name evidence="5" type="ORF">JOL79_10825</name>
</gene>
<evidence type="ECO:0000313" key="6">
    <source>
        <dbReference type="Proteomes" id="UP000674234"/>
    </source>
</evidence>
<dbReference type="GO" id="GO:0016987">
    <property type="term" value="F:sigma factor activity"/>
    <property type="evidence" value="ECO:0007669"/>
    <property type="project" value="UniProtKB-KW"/>
</dbReference>
<keyword evidence="2" id="KW-0731">Sigma factor</keyword>
<dbReference type="GO" id="GO:0006352">
    <property type="term" value="P:DNA-templated transcription initiation"/>
    <property type="evidence" value="ECO:0007669"/>
    <property type="project" value="InterPro"/>
</dbReference>
<dbReference type="PANTHER" id="PTHR43133">
    <property type="entry name" value="RNA POLYMERASE ECF-TYPE SIGMA FACTO"/>
    <property type="match status" value="1"/>
</dbReference>
<dbReference type="InterPro" id="IPR036388">
    <property type="entry name" value="WH-like_DNA-bd_sf"/>
</dbReference>
<evidence type="ECO:0000256" key="4">
    <source>
        <dbReference type="SAM" id="MobiDB-lite"/>
    </source>
</evidence>
<dbReference type="RefSeq" id="WP_210155616.1">
    <property type="nucleotide sequence ID" value="NZ_JAFCNB010000005.1"/>
</dbReference>
<sequence>MNDGVLAEALRARDPGALAALYDTYAENIYRYCRVMLPGPDAAQVALRDTLIAAEALVGSLADRDGFRTWLYALARGECLRRRTAPVSVSGDAPAAGGARPPDDGGPARADTPPAGFPILSADPSGPGGGFGGAPDSGAEADLRSVARSAVASLSVDDRELLELSARHDMSPAELAAVVGAGQRHTDALLQAATDRLREAITVELVARGSARECEWVGATVGESPDGLTRAQRERLRKHLIRCETCSRHRMRQVSPAKVFSLLPQVALPETLRVRVLSAFIDPELVPYRRFVAKRVGSLDAAGYPRARCIRQEGRLAQAIAGTVAAVATVAAIALVFAQFADGRDDIAAISPRWVPSSGAGVTPGVTPAPGNAESAGDAGNAENSDGKGSGAGATGSSPVSRDVAEPVIPVVPAGPVPLPRPAPPPTPSRAPVTHPPSSASPRPTAGTSGPTPMPPSPGDDDEPTSVPTVTISPPGDGHAGGPPPAHWPGRPPRPGPPPAHWSWHPRPGGSPGRDHQHHPQPGHDCPSPVPSPAPNASAPPRSPSAPGRGGPAGNRPARRGETPRDHDRARTDDHASGRSADAALRRHGYPRHPTTPGPVNGGTAGRATGQRSTGQPPTGKPSTGRRDTADRAATGDRAADRGAGEHGATERGAGEPRGPAHDGWPGDSPSARDPRDDAGDRRAGGSPENGRSTTYN</sequence>
<name>A0A941AHP0_9ACTN</name>
<feature type="compositionally biased region" description="Low complexity" evidence="4">
    <location>
        <begin position="395"/>
        <end position="412"/>
    </location>
</feature>
<feature type="region of interest" description="Disordered" evidence="4">
    <location>
        <begin position="354"/>
        <end position="697"/>
    </location>
</feature>
<evidence type="ECO:0008006" key="7">
    <source>
        <dbReference type="Google" id="ProtNLM"/>
    </source>
</evidence>
<dbReference type="SUPFAM" id="SSF88946">
    <property type="entry name" value="Sigma2 domain of RNA polymerase sigma factors"/>
    <property type="match status" value="1"/>
</dbReference>
<dbReference type="InterPro" id="IPR013325">
    <property type="entry name" value="RNA_pol_sigma_r2"/>
</dbReference>
<protein>
    <recommendedName>
        <fullName evidence="7">Sigma-70 family RNA polymerase sigma factor</fullName>
    </recommendedName>
</protein>
<feature type="region of interest" description="Disordered" evidence="4">
    <location>
        <begin position="85"/>
        <end position="139"/>
    </location>
</feature>
<dbReference type="InterPro" id="IPR039425">
    <property type="entry name" value="RNA_pol_sigma-70-like"/>
</dbReference>